<keyword evidence="6 9" id="KW-1133">Transmembrane helix</keyword>
<dbReference type="PRINTS" id="PR00783">
    <property type="entry name" value="MINTRINSICP"/>
</dbReference>
<keyword evidence="5 8" id="KW-0812">Transmembrane</keyword>
<feature type="transmembrane region" description="Helical" evidence="9">
    <location>
        <begin position="147"/>
        <end position="169"/>
    </location>
</feature>
<dbReference type="SUPFAM" id="SSF81338">
    <property type="entry name" value="Aquaporin-like"/>
    <property type="match status" value="1"/>
</dbReference>
<feature type="transmembrane region" description="Helical" evidence="9">
    <location>
        <begin position="78"/>
        <end position="101"/>
    </location>
</feature>
<dbReference type="EMBL" id="CP002042">
    <property type="protein sequence ID" value="ADH64988.1"/>
    <property type="molecule type" value="Genomic_DNA"/>
</dbReference>
<dbReference type="InterPro" id="IPR023271">
    <property type="entry name" value="Aquaporin-like"/>
</dbReference>
<dbReference type="AlphaFoldDB" id="D7BEP2"/>
<dbReference type="eggNOG" id="COG0580">
    <property type="taxonomic scope" value="Bacteria"/>
</dbReference>
<dbReference type="PROSITE" id="PS00221">
    <property type="entry name" value="MIP"/>
    <property type="match status" value="1"/>
</dbReference>
<evidence type="ECO:0000313" key="11">
    <source>
        <dbReference type="Proteomes" id="UP000001916"/>
    </source>
</evidence>
<comment type="similarity">
    <text evidence="2 8">Belongs to the MIP/aquaporin (TC 1.A.8) family.</text>
</comment>
<evidence type="ECO:0000256" key="7">
    <source>
        <dbReference type="ARBA" id="ARBA00023136"/>
    </source>
</evidence>
<name>D7BEP2_ALLS1</name>
<keyword evidence="4" id="KW-1003">Cell membrane</keyword>
<keyword evidence="3 8" id="KW-0813">Transport</keyword>
<evidence type="ECO:0000256" key="1">
    <source>
        <dbReference type="ARBA" id="ARBA00004651"/>
    </source>
</evidence>
<gene>
    <name evidence="10" type="ordered locus">Mesil_3163</name>
</gene>
<organism evidence="10 11">
    <name type="scientific">Allomeiothermus silvanus (strain ATCC 700542 / DSM 9946 / NBRC 106475 / NCIMB 13440 / VI-R2)</name>
    <name type="common">Thermus silvanus</name>
    <dbReference type="NCBI Taxonomy" id="526227"/>
    <lineage>
        <taxon>Bacteria</taxon>
        <taxon>Thermotogati</taxon>
        <taxon>Deinococcota</taxon>
        <taxon>Deinococci</taxon>
        <taxon>Thermales</taxon>
        <taxon>Thermaceae</taxon>
        <taxon>Allomeiothermus</taxon>
    </lineage>
</organism>
<evidence type="ECO:0000256" key="4">
    <source>
        <dbReference type="ARBA" id="ARBA00022475"/>
    </source>
</evidence>
<sequence length="227" mass="23594">MNIRTLVAEFIGAFTLCFVGIGAIAATQGENLVAIAFAHGLAIALMVITLGHVSGGHFNPAVTFGMLLTGRINPASAVGYWVAQLLGGLVAALFISAIYGVDAVTTGTPAPGANYSAIQAVMMEVFLTFFLVWVIFGAAIHQKYTFAGLAIGLAITMDILAGAAVSGAAMNPARVLGPAIVGGEWASHWIYWVGPLVGGGLAALLYDLLYRKPEPPHADPQYPPREV</sequence>
<comment type="subcellular location">
    <subcellularLocation>
        <location evidence="1">Cell membrane</location>
        <topology evidence="1">Multi-pass membrane protein</topology>
    </subcellularLocation>
</comment>
<dbReference type="Proteomes" id="UP000001916">
    <property type="component" value="Chromosome"/>
</dbReference>
<feature type="transmembrane region" description="Helical" evidence="9">
    <location>
        <begin position="189"/>
        <end position="209"/>
    </location>
</feature>
<evidence type="ECO:0000256" key="9">
    <source>
        <dbReference type="SAM" id="Phobius"/>
    </source>
</evidence>
<dbReference type="PANTHER" id="PTHR19139">
    <property type="entry name" value="AQUAPORIN TRANSPORTER"/>
    <property type="match status" value="1"/>
</dbReference>
<proteinExistence type="inferred from homology"/>
<dbReference type="InterPro" id="IPR022357">
    <property type="entry name" value="MIP_CS"/>
</dbReference>
<keyword evidence="11" id="KW-1185">Reference proteome</keyword>
<dbReference type="GO" id="GO:0015250">
    <property type="term" value="F:water channel activity"/>
    <property type="evidence" value="ECO:0007669"/>
    <property type="project" value="TreeGrafter"/>
</dbReference>
<reference evidence="10 11" key="1">
    <citation type="journal article" date="2010" name="Stand. Genomic Sci.">
        <title>Complete genome sequence of Meiothermus silvanus type strain (VI-R2).</title>
        <authorList>
            <person name="Sikorski J."/>
            <person name="Tindall B.J."/>
            <person name="Lowry S."/>
            <person name="Lucas S."/>
            <person name="Nolan M."/>
            <person name="Copeland A."/>
            <person name="Glavina Del Rio T."/>
            <person name="Tice H."/>
            <person name="Cheng J.F."/>
            <person name="Han C."/>
            <person name="Pitluck S."/>
            <person name="Liolios K."/>
            <person name="Ivanova N."/>
            <person name="Mavromatis K."/>
            <person name="Mikhailova N."/>
            <person name="Pati A."/>
            <person name="Goodwin L."/>
            <person name="Chen A."/>
            <person name="Palaniappan K."/>
            <person name="Land M."/>
            <person name="Hauser L."/>
            <person name="Chang Y.J."/>
            <person name="Jeffries C.D."/>
            <person name="Rohde M."/>
            <person name="Goker M."/>
            <person name="Woyke T."/>
            <person name="Bristow J."/>
            <person name="Eisen J.A."/>
            <person name="Markowitz V."/>
            <person name="Hugenholtz P."/>
            <person name="Kyrpides N.C."/>
            <person name="Klenk H.P."/>
            <person name="Lapidus A."/>
        </authorList>
    </citation>
    <scope>NUCLEOTIDE SEQUENCE [LARGE SCALE GENOMIC DNA]</scope>
    <source>
        <strain evidence="11">ATCC 700542 / DSM 9946 / VI-R2</strain>
    </source>
</reference>
<dbReference type="OrthoDB" id="9807293at2"/>
<accession>D7BEP2</accession>
<evidence type="ECO:0000256" key="3">
    <source>
        <dbReference type="ARBA" id="ARBA00022448"/>
    </source>
</evidence>
<evidence type="ECO:0000256" key="2">
    <source>
        <dbReference type="ARBA" id="ARBA00006175"/>
    </source>
</evidence>
<protein>
    <submittedName>
        <fullName evidence="10">MIP family channel protein</fullName>
    </submittedName>
</protein>
<dbReference type="HOGENOM" id="CLU_020019_3_4_0"/>
<evidence type="ECO:0000313" key="10">
    <source>
        <dbReference type="EMBL" id="ADH64988.1"/>
    </source>
</evidence>
<evidence type="ECO:0000256" key="8">
    <source>
        <dbReference type="RuleBase" id="RU000477"/>
    </source>
</evidence>
<feature type="transmembrane region" description="Helical" evidence="9">
    <location>
        <begin position="121"/>
        <end position="140"/>
    </location>
</feature>
<dbReference type="STRING" id="526227.Mesil_3163"/>
<keyword evidence="7 9" id="KW-0472">Membrane</keyword>
<dbReference type="Gene3D" id="1.20.1080.10">
    <property type="entry name" value="Glycerol uptake facilitator protein"/>
    <property type="match status" value="1"/>
</dbReference>
<dbReference type="KEGG" id="msv:Mesil_3163"/>
<evidence type="ECO:0000256" key="5">
    <source>
        <dbReference type="ARBA" id="ARBA00022692"/>
    </source>
</evidence>
<dbReference type="PANTHER" id="PTHR19139:SF199">
    <property type="entry name" value="MIP17260P"/>
    <property type="match status" value="1"/>
</dbReference>
<feature type="transmembrane region" description="Helical" evidence="9">
    <location>
        <begin position="32"/>
        <end position="58"/>
    </location>
</feature>
<evidence type="ECO:0000256" key="6">
    <source>
        <dbReference type="ARBA" id="ARBA00022989"/>
    </source>
</evidence>
<dbReference type="Pfam" id="PF00230">
    <property type="entry name" value="MIP"/>
    <property type="match status" value="1"/>
</dbReference>
<feature type="transmembrane region" description="Helical" evidence="9">
    <location>
        <begin position="7"/>
        <end position="26"/>
    </location>
</feature>
<dbReference type="RefSeq" id="WP_013159516.1">
    <property type="nucleotide sequence ID" value="NC_014212.1"/>
</dbReference>
<dbReference type="InterPro" id="IPR000425">
    <property type="entry name" value="MIP"/>
</dbReference>
<dbReference type="InterPro" id="IPR034294">
    <property type="entry name" value="Aquaporin_transptr"/>
</dbReference>
<dbReference type="GO" id="GO:0005886">
    <property type="term" value="C:plasma membrane"/>
    <property type="evidence" value="ECO:0007669"/>
    <property type="project" value="UniProtKB-SubCell"/>
</dbReference>